<dbReference type="AlphaFoldDB" id="A0AAD5K3L0"/>
<feature type="region of interest" description="Disordered" evidence="2">
    <location>
        <begin position="155"/>
        <end position="223"/>
    </location>
</feature>
<evidence type="ECO:0000256" key="2">
    <source>
        <dbReference type="SAM" id="MobiDB-lite"/>
    </source>
</evidence>
<feature type="chain" id="PRO_5042171806" evidence="3">
    <location>
        <begin position="22"/>
        <end position="319"/>
    </location>
</feature>
<reference evidence="5" key="1">
    <citation type="journal article" date="2022" name="IScience">
        <title>Evolution of zygomycete secretomes and the origins of terrestrial fungal ecologies.</title>
        <authorList>
            <person name="Chang Y."/>
            <person name="Wang Y."/>
            <person name="Mondo S."/>
            <person name="Ahrendt S."/>
            <person name="Andreopoulos W."/>
            <person name="Barry K."/>
            <person name="Beard J."/>
            <person name="Benny G.L."/>
            <person name="Blankenship S."/>
            <person name="Bonito G."/>
            <person name="Cuomo C."/>
            <person name="Desiro A."/>
            <person name="Gervers K.A."/>
            <person name="Hundley H."/>
            <person name="Kuo A."/>
            <person name="LaButti K."/>
            <person name="Lang B.F."/>
            <person name="Lipzen A."/>
            <person name="O'Donnell K."/>
            <person name="Pangilinan J."/>
            <person name="Reynolds N."/>
            <person name="Sandor L."/>
            <person name="Smith M.E."/>
            <person name="Tsang A."/>
            <person name="Grigoriev I.V."/>
            <person name="Stajich J.E."/>
            <person name="Spatafora J.W."/>
        </authorList>
    </citation>
    <scope>NUCLEOTIDE SEQUENCE</scope>
    <source>
        <strain evidence="5">RSA 2281</strain>
    </source>
</reference>
<dbReference type="EMBL" id="JAIXMP010000009">
    <property type="protein sequence ID" value="KAI9268022.1"/>
    <property type="molecule type" value="Genomic_DNA"/>
</dbReference>
<feature type="signal peptide" evidence="3">
    <location>
        <begin position="1"/>
        <end position="21"/>
    </location>
</feature>
<accession>A0AAD5K3L0</accession>
<dbReference type="Proteomes" id="UP001209540">
    <property type="component" value="Unassembled WGS sequence"/>
</dbReference>
<dbReference type="Gene3D" id="2.40.40.10">
    <property type="entry name" value="RlpA-like domain"/>
    <property type="match status" value="1"/>
</dbReference>
<comment type="caution">
    <text evidence="5">The sequence shown here is derived from an EMBL/GenBank/DDBJ whole genome shotgun (WGS) entry which is preliminary data.</text>
</comment>
<dbReference type="PANTHER" id="PTHR31836:SF28">
    <property type="entry name" value="SRCR DOMAIN-CONTAINING PROTEIN-RELATED"/>
    <property type="match status" value="1"/>
</dbReference>
<evidence type="ECO:0000256" key="3">
    <source>
        <dbReference type="SAM" id="SignalP"/>
    </source>
</evidence>
<evidence type="ECO:0000313" key="5">
    <source>
        <dbReference type="EMBL" id="KAI9268022.1"/>
    </source>
</evidence>
<feature type="domain" description="RlpA-like protein double-psi beta-barrel" evidence="4">
    <location>
        <begin position="258"/>
        <end position="315"/>
    </location>
</feature>
<protein>
    <submittedName>
        <fullName evidence="5">RlpA-like double-psi beta-barrel-protein domain-containing protein-containing protein</fullName>
    </submittedName>
</protein>
<dbReference type="SUPFAM" id="SSF50685">
    <property type="entry name" value="Barwin-like endoglucanases"/>
    <property type="match status" value="1"/>
</dbReference>
<reference evidence="5" key="2">
    <citation type="submission" date="2023-02" db="EMBL/GenBank/DDBJ databases">
        <authorList>
            <consortium name="DOE Joint Genome Institute"/>
            <person name="Mondo S.J."/>
            <person name="Chang Y."/>
            <person name="Wang Y."/>
            <person name="Ahrendt S."/>
            <person name="Andreopoulos W."/>
            <person name="Barry K."/>
            <person name="Beard J."/>
            <person name="Benny G.L."/>
            <person name="Blankenship S."/>
            <person name="Bonito G."/>
            <person name="Cuomo C."/>
            <person name="Desiro A."/>
            <person name="Gervers K.A."/>
            <person name="Hundley H."/>
            <person name="Kuo A."/>
            <person name="LaButti K."/>
            <person name="Lang B.F."/>
            <person name="Lipzen A."/>
            <person name="O'Donnell K."/>
            <person name="Pangilinan J."/>
            <person name="Reynolds N."/>
            <person name="Sandor L."/>
            <person name="Smith M.W."/>
            <person name="Tsang A."/>
            <person name="Grigoriev I.V."/>
            <person name="Stajich J.E."/>
            <person name="Spatafora J.W."/>
        </authorList>
    </citation>
    <scope>NUCLEOTIDE SEQUENCE</scope>
    <source>
        <strain evidence="5">RSA 2281</strain>
    </source>
</reference>
<dbReference type="Pfam" id="PF03330">
    <property type="entry name" value="DPBB_1"/>
    <property type="match status" value="1"/>
</dbReference>
<proteinExistence type="predicted"/>
<dbReference type="InterPro" id="IPR051477">
    <property type="entry name" value="Expansin_CellWall"/>
</dbReference>
<evidence type="ECO:0000313" key="6">
    <source>
        <dbReference type="Proteomes" id="UP001209540"/>
    </source>
</evidence>
<organism evidence="5 6">
    <name type="scientific">Phascolomyces articulosus</name>
    <dbReference type="NCBI Taxonomy" id="60185"/>
    <lineage>
        <taxon>Eukaryota</taxon>
        <taxon>Fungi</taxon>
        <taxon>Fungi incertae sedis</taxon>
        <taxon>Mucoromycota</taxon>
        <taxon>Mucoromycotina</taxon>
        <taxon>Mucoromycetes</taxon>
        <taxon>Mucorales</taxon>
        <taxon>Lichtheimiaceae</taxon>
        <taxon>Phascolomyces</taxon>
    </lineage>
</organism>
<feature type="compositionally biased region" description="Low complexity" evidence="2">
    <location>
        <begin position="168"/>
        <end position="199"/>
    </location>
</feature>
<gene>
    <name evidence="5" type="ORF">BDA99DRAFT_504648</name>
</gene>
<name>A0AAD5K3L0_9FUNG</name>
<dbReference type="InterPro" id="IPR036908">
    <property type="entry name" value="RlpA-like_sf"/>
</dbReference>
<keyword evidence="1 3" id="KW-0732">Signal</keyword>
<sequence length="319" mass="34805">MRSSLLLLLTFLFVYQQTANAGVIDSFRAPQRLWSPSNKYNISTLETTLEVPDVAVNCSSTIRQATLSGNETHLFLQGVSTDSNEACFDAKVTSRPGSLFTVQSKKSSRVRDHENALHVGKTCNLNVPGWSQIIYKNQQVDLTIPLTDSTVIKCNNDPKKQQTPAPTPTTTTVVPTTTHHVTTTTRTTTTHRPTTTTTTHKPKPTDNGDDDDDSSGGSANWINGQVTFFTPNQGACGDWNDDDDMIVALGPAWYGNMNAESKYCGEKVLITGPRGNSITVTVKDACPPCDRGHLDLSPAAFAKLGEFDTGILKVKWHFL</sequence>
<dbReference type="InterPro" id="IPR009009">
    <property type="entry name" value="RlpA-like_DPBB"/>
</dbReference>
<keyword evidence="6" id="KW-1185">Reference proteome</keyword>
<evidence type="ECO:0000256" key="1">
    <source>
        <dbReference type="ARBA" id="ARBA00022729"/>
    </source>
</evidence>
<dbReference type="PANTHER" id="PTHR31836">
    <property type="match status" value="1"/>
</dbReference>
<dbReference type="CDD" id="cd22191">
    <property type="entry name" value="DPBB_RlpA_EXP_N-like"/>
    <property type="match status" value="1"/>
</dbReference>
<evidence type="ECO:0000259" key="4">
    <source>
        <dbReference type="Pfam" id="PF03330"/>
    </source>
</evidence>